<evidence type="ECO:0000313" key="1">
    <source>
        <dbReference type="EMBL" id="KAA5603136.1"/>
    </source>
</evidence>
<gene>
    <name evidence="1" type="ORF">F1193_02625</name>
</gene>
<name>A0A5M6I4H9_9HYPH</name>
<dbReference type="EMBL" id="VWPL01000003">
    <property type="protein sequence ID" value="KAA5603136.1"/>
    <property type="molecule type" value="Genomic_DNA"/>
</dbReference>
<dbReference type="GO" id="GO:0015035">
    <property type="term" value="F:protein-disulfide reductase activity"/>
    <property type="evidence" value="ECO:0007669"/>
    <property type="project" value="InterPro"/>
</dbReference>
<keyword evidence="2" id="KW-1185">Reference proteome</keyword>
<dbReference type="Pfam" id="PF04134">
    <property type="entry name" value="DCC1-like"/>
    <property type="match status" value="1"/>
</dbReference>
<comment type="caution">
    <text evidence="1">The sequence shown here is derived from an EMBL/GenBank/DDBJ whole genome shotgun (WGS) entry which is preliminary data.</text>
</comment>
<dbReference type="InterPro" id="IPR007263">
    <property type="entry name" value="DCC1-like"/>
</dbReference>
<proteinExistence type="predicted"/>
<dbReference type="Proteomes" id="UP000323886">
    <property type="component" value="Unassembled WGS sequence"/>
</dbReference>
<organism evidence="1 2">
    <name type="scientific">Blastochloris sulfoviridis</name>
    <dbReference type="NCBI Taxonomy" id="50712"/>
    <lineage>
        <taxon>Bacteria</taxon>
        <taxon>Pseudomonadati</taxon>
        <taxon>Pseudomonadota</taxon>
        <taxon>Alphaproteobacteria</taxon>
        <taxon>Hyphomicrobiales</taxon>
        <taxon>Blastochloridaceae</taxon>
        <taxon>Blastochloris</taxon>
    </lineage>
</organism>
<reference evidence="1 2" key="1">
    <citation type="submission" date="2019-09" db="EMBL/GenBank/DDBJ databases">
        <title>Draft Whole-Genome sequence of Blastochloris sulfoviridis DSM 729.</title>
        <authorList>
            <person name="Meyer T.E."/>
            <person name="Kyndt J.A."/>
        </authorList>
    </citation>
    <scope>NUCLEOTIDE SEQUENCE [LARGE SCALE GENOMIC DNA]</scope>
    <source>
        <strain evidence="1 2">DSM 729</strain>
    </source>
</reference>
<dbReference type="RefSeq" id="WP_150096117.1">
    <property type="nucleotide sequence ID" value="NZ_VWPL01000003.1"/>
</dbReference>
<dbReference type="AlphaFoldDB" id="A0A5M6I4H9"/>
<evidence type="ECO:0000313" key="2">
    <source>
        <dbReference type="Proteomes" id="UP000323886"/>
    </source>
</evidence>
<protein>
    <submittedName>
        <fullName evidence="1">DUF393 domain-containing protein</fullName>
    </submittedName>
</protein>
<accession>A0A5M6I4H9</accession>
<sequence>MTPSREADSPTTPPPATAAAPALTVYYDGSCPVCSREIAHYRGCEGADAIVWTDIAKATGDSLAPDLTRSAALARFHVRRADGVLVDGGRAFAEIWQALPRFRRAGRLFASGAGARLIEVAYRLWLRVMPLVRRFGRPVSQG</sequence>
<dbReference type="OrthoDB" id="9801773at2"/>